<name>A0A2R4XKM8_9BURK</name>
<dbReference type="OrthoDB" id="9793111at2"/>
<keyword evidence="5 11" id="KW-0547">Nucleotide-binding</keyword>
<dbReference type="SUPFAM" id="SSF142695">
    <property type="entry name" value="RibA-like"/>
    <property type="match status" value="1"/>
</dbReference>
<dbReference type="HAMAP" id="MF_00179">
    <property type="entry name" value="RibA"/>
    <property type="match status" value="1"/>
</dbReference>
<sequence length="389" mass="42398">MNIPAATLSEILRAESTALTRLDRVISELRRSGIILVRAGQEAYWISSAETVNETALETFMQLASGEPSLVITGQRASRLGFDVERDATVYCLHGFDVITQTLIERIADPASPLWASEAAAFDLEDVTVTRGGKVAQAVIALSKHAGLLPAVLATKADTSGSFDSVLEISSEEIWQGLHEATRQLQVVAQARVPLEDSENTRIVAFRPLDGGSEHLAIIVGEPDLNAPVLIRIHSECYTGDLLGSLRCDCGHQLRGAIALMATAGSGIVLYMAQEGRGIGLINKLRAYKLQDQGRDTVDANLDLGFEEDERDYHGAVQMLKLLGVKQVRLLTNNPRKVDSLTSLDVEVVERVAHIFPANRHNRGYLYTKGSRSGHLFNLTELETDPHKA</sequence>
<evidence type="ECO:0000256" key="5">
    <source>
        <dbReference type="ARBA" id="ARBA00022741"/>
    </source>
</evidence>
<keyword evidence="8 11" id="KW-0342">GTP-binding</keyword>
<comment type="function">
    <text evidence="9 11">Catalyzes the conversion of GTP to 2,5-diamino-6-ribosylamino-4(3H)-pyrimidinone 5'-phosphate (DARP), formate and pyrophosphate.</text>
</comment>
<dbReference type="EC" id="3.5.4.25" evidence="11"/>
<dbReference type="PANTHER" id="PTHR21327">
    <property type="entry name" value="GTP CYCLOHYDROLASE II-RELATED"/>
    <property type="match status" value="1"/>
</dbReference>
<feature type="binding site" evidence="11">
    <location>
        <position position="250"/>
    </location>
    <ligand>
        <name>Zn(2+)</name>
        <dbReference type="ChEBI" id="CHEBI:29105"/>
        <note>catalytic</note>
    </ligand>
</feature>
<dbReference type="AlphaFoldDB" id="A0A2R4XKM8"/>
<evidence type="ECO:0000256" key="6">
    <source>
        <dbReference type="ARBA" id="ARBA00022801"/>
    </source>
</evidence>
<evidence type="ECO:0000256" key="10">
    <source>
        <dbReference type="ARBA" id="ARBA00049295"/>
    </source>
</evidence>
<dbReference type="NCBIfam" id="NF001591">
    <property type="entry name" value="PRK00393.1"/>
    <property type="match status" value="1"/>
</dbReference>
<evidence type="ECO:0000256" key="7">
    <source>
        <dbReference type="ARBA" id="ARBA00022833"/>
    </source>
</evidence>
<dbReference type="GO" id="GO:0005829">
    <property type="term" value="C:cytosol"/>
    <property type="evidence" value="ECO:0007669"/>
    <property type="project" value="TreeGrafter"/>
</dbReference>
<dbReference type="NCBIfam" id="TIGR00505">
    <property type="entry name" value="ribA"/>
    <property type="match status" value="1"/>
</dbReference>
<feature type="binding site" evidence="11">
    <location>
        <position position="337"/>
    </location>
    <ligand>
        <name>GTP</name>
        <dbReference type="ChEBI" id="CHEBI:37565"/>
    </ligand>
</feature>
<keyword evidence="4 11" id="KW-0479">Metal-binding</keyword>
<evidence type="ECO:0000259" key="12">
    <source>
        <dbReference type="Pfam" id="PF00925"/>
    </source>
</evidence>
<comment type="similarity">
    <text evidence="2">In the N-terminal section; belongs to the DHBP synthase family.</text>
</comment>
<feature type="active site" description="Proton acceptor" evidence="11">
    <location>
        <position position="309"/>
    </location>
</feature>
<proteinExistence type="inferred from homology"/>
<comment type="catalytic activity">
    <reaction evidence="10 11">
        <text>GTP + 4 H2O = 2,5-diamino-6-hydroxy-4-(5-phosphoribosylamino)-pyrimidine + formate + 2 phosphate + 3 H(+)</text>
        <dbReference type="Rhea" id="RHEA:23704"/>
        <dbReference type="ChEBI" id="CHEBI:15377"/>
        <dbReference type="ChEBI" id="CHEBI:15378"/>
        <dbReference type="ChEBI" id="CHEBI:15740"/>
        <dbReference type="ChEBI" id="CHEBI:37565"/>
        <dbReference type="ChEBI" id="CHEBI:43474"/>
        <dbReference type="ChEBI" id="CHEBI:58614"/>
        <dbReference type="EC" id="3.5.4.25"/>
    </reaction>
</comment>
<dbReference type="GO" id="GO:0008270">
    <property type="term" value="F:zinc ion binding"/>
    <property type="evidence" value="ECO:0007669"/>
    <property type="project" value="UniProtKB-UniRule"/>
</dbReference>
<evidence type="ECO:0000256" key="2">
    <source>
        <dbReference type="ARBA" id="ARBA00005520"/>
    </source>
</evidence>
<feature type="binding site" evidence="11">
    <location>
        <position position="237"/>
    </location>
    <ligand>
        <name>Zn(2+)</name>
        <dbReference type="ChEBI" id="CHEBI:29105"/>
        <note>catalytic</note>
    </ligand>
</feature>
<dbReference type="CDD" id="cd00641">
    <property type="entry name" value="GTP_cyclohydro2"/>
    <property type="match status" value="1"/>
</dbReference>
<protein>
    <recommendedName>
        <fullName evidence="11">GTP cyclohydrolase-2</fullName>
        <ecNumber evidence="11">3.5.4.25</ecNumber>
    </recommendedName>
    <alternativeName>
        <fullName evidence="11">GTP cyclohydrolase II</fullName>
    </alternativeName>
</protein>
<accession>A0A2R4XKM8</accession>
<evidence type="ECO:0000256" key="3">
    <source>
        <dbReference type="ARBA" id="ARBA00022619"/>
    </source>
</evidence>
<feature type="binding site" evidence="11">
    <location>
        <position position="248"/>
    </location>
    <ligand>
        <name>Zn(2+)</name>
        <dbReference type="ChEBI" id="CHEBI:29105"/>
        <note>catalytic</note>
    </ligand>
</feature>
<feature type="binding site" evidence="11">
    <location>
        <begin position="232"/>
        <end position="236"/>
    </location>
    <ligand>
        <name>GTP</name>
        <dbReference type="ChEBI" id="CHEBI:37565"/>
    </ligand>
</feature>
<feature type="binding site" evidence="11">
    <location>
        <begin position="275"/>
        <end position="277"/>
    </location>
    <ligand>
        <name>GTP</name>
        <dbReference type="ChEBI" id="CHEBI:37565"/>
    </ligand>
</feature>
<gene>
    <name evidence="11 13" type="primary">ribA</name>
    <name evidence="13" type="ORF">DBV39_12140</name>
</gene>
<feature type="binding site" evidence="11">
    <location>
        <position position="253"/>
    </location>
    <ligand>
        <name>GTP</name>
        <dbReference type="ChEBI" id="CHEBI:37565"/>
    </ligand>
</feature>
<keyword evidence="7 11" id="KW-0862">Zinc</keyword>
<dbReference type="GO" id="GO:0003935">
    <property type="term" value="F:GTP cyclohydrolase II activity"/>
    <property type="evidence" value="ECO:0007669"/>
    <property type="project" value="UniProtKB-UniRule"/>
</dbReference>
<dbReference type="InterPro" id="IPR000926">
    <property type="entry name" value="RibA"/>
</dbReference>
<dbReference type="Proteomes" id="UP000244571">
    <property type="component" value="Chromosome"/>
</dbReference>
<evidence type="ECO:0000256" key="11">
    <source>
        <dbReference type="HAMAP-Rule" id="MF_00179"/>
    </source>
</evidence>
<comment type="pathway">
    <text evidence="1 11">Cofactor biosynthesis; riboflavin biosynthesis; 5-amino-6-(D-ribitylamino)uracil from GTP: step 1/4.</text>
</comment>
<comment type="similarity">
    <text evidence="11">Belongs to the GTP cyclohydrolase II family.</text>
</comment>
<dbReference type="UniPathway" id="UPA00275">
    <property type="reaction ID" value="UER00400"/>
</dbReference>
<feature type="binding site" evidence="11">
    <location>
        <position position="332"/>
    </location>
    <ligand>
        <name>GTP</name>
        <dbReference type="ChEBI" id="CHEBI:37565"/>
    </ligand>
</feature>
<evidence type="ECO:0000313" key="14">
    <source>
        <dbReference type="Proteomes" id="UP000244571"/>
    </source>
</evidence>
<feature type="binding site" evidence="11">
    <location>
        <position position="297"/>
    </location>
    <ligand>
        <name>GTP</name>
        <dbReference type="ChEBI" id="CHEBI:37565"/>
    </ligand>
</feature>
<dbReference type="PANTHER" id="PTHR21327:SF18">
    <property type="entry name" value="3,4-DIHYDROXY-2-BUTANONE 4-PHOSPHATE SYNTHASE"/>
    <property type="match status" value="1"/>
</dbReference>
<dbReference type="GO" id="GO:0009231">
    <property type="term" value="P:riboflavin biosynthetic process"/>
    <property type="evidence" value="ECO:0007669"/>
    <property type="project" value="UniProtKB-UniRule"/>
</dbReference>
<dbReference type="InterPro" id="IPR032677">
    <property type="entry name" value="GTP_cyclohydro_II"/>
</dbReference>
<evidence type="ECO:0000313" key="13">
    <source>
        <dbReference type="EMBL" id="AWB34331.1"/>
    </source>
</evidence>
<reference evidence="13 14" key="1">
    <citation type="submission" date="2018-04" db="EMBL/GenBank/DDBJ databases">
        <title>Bordetella sp. HZ20 isolated from seawater.</title>
        <authorList>
            <person name="Sun C."/>
        </authorList>
    </citation>
    <scope>NUCLEOTIDE SEQUENCE [LARGE SCALE GENOMIC DNA]</scope>
    <source>
        <strain evidence="13 14">HZ20</strain>
    </source>
</reference>
<evidence type="ECO:0000256" key="4">
    <source>
        <dbReference type="ARBA" id="ARBA00022723"/>
    </source>
</evidence>
<feature type="active site" description="Nucleophile" evidence="11">
    <location>
        <position position="311"/>
    </location>
</feature>
<dbReference type="Pfam" id="PF00925">
    <property type="entry name" value="GTP_cyclohydro2"/>
    <property type="match status" value="1"/>
</dbReference>
<dbReference type="EMBL" id="CP028901">
    <property type="protein sequence ID" value="AWB34331.1"/>
    <property type="molecule type" value="Genomic_DNA"/>
</dbReference>
<comment type="cofactor">
    <cofactor evidence="11">
        <name>Zn(2+)</name>
        <dbReference type="ChEBI" id="CHEBI:29105"/>
    </cofactor>
    <text evidence="11">Binds 1 zinc ion per subunit.</text>
</comment>
<organism evidence="13 14">
    <name type="scientific">Orrella marina</name>
    <dbReference type="NCBI Taxonomy" id="2163011"/>
    <lineage>
        <taxon>Bacteria</taxon>
        <taxon>Pseudomonadati</taxon>
        <taxon>Pseudomonadota</taxon>
        <taxon>Betaproteobacteria</taxon>
        <taxon>Burkholderiales</taxon>
        <taxon>Alcaligenaceae</taxon>
        <taxon>Orrella</taxon>
    </lineage>
</organism>
<dbReference type="Gene3D" id="3.40.50.10990">
    <property type="entry name" value="GTP cyclohydrolase II"/>
    <property type="match status" value="1"/>
</dbReference>
<dbReference type="InterPro" id="IPR036144">
    <property type="entry name" value="RibA-like_sf"/>
</dbReference>
<evidence type="ECO:0000256" key="8">
    <source>
        <dbReference type="ARBA" id="ARBA00023134"/>
    </source>
</evidence>
<dbReference type="FunFam" id="3.40.50.10990:FF:000001">
    <property type="entry name" value="Riboflavin biosynthesis protein RibBA"/>
    <property type="match status" value="1"/>
</dbReference>
<dbReference type="GO" id="GO:0008686">
    <property type="term" value="F:3,4-dihydroxy-2-butanone-4-phosphate synthase activity"/>
    <property type="evidence" value="ECO:0007669"/>
    <property type="project" value="TreeGrafter"/>
</dbReference>
<keyword evidence="14" id="KW-1185">Reference proteome</keyword>
<evidence type="ECO:0000256" key="1">
    <source>
        <dbReference type="ARBA" id="ARBA00004853"/>
    </source>
</evidence>
<keyword evidence="6 11" id="KW-0378">Hydrolase</keyword>
<keyword evidence="3 11" id="KW-0686">Riboflavin biosynthesis</keyword>
<evidence type="ECO:0000256" key="9">
    <source>
        <dbReference type="ARBA" id="ARBA00043932"/>
    </source>
</evidence>
<dbReference type="KEGG" id="boz:DBV39_12140"/>
<dbReference type="GO" id="GO:0005525">
    <property type="term" value="F:GTP binding"/>
    <property type="evidence" value="ECO:0007669"/>
    <property type="project" value="UniProtKB-KW"/>
</dbReference>
<feature type="domain" description="GTP cyclohydrolase II" evidence="12">
    <location>
        <begin position="189"/>
        <end position="352"/>
    </location>
</feature>